<gene>
    <name evidence="1" type="ORF">CPMG_00085</name>
</gene>
<dbReference type="RefSeq" id="YP_007673831.1">
    <property type="nucleotide sequence ID" value="NC_020845.1"/>
</dbReference>
<dbReference type="Proteomes" id="UP000012039">
    <property type="component" value="Segment"/>
</dbReference>
<organism evidence="1 2">
    <name type="scientific">Prochlorococcus phage MED4-213</name>
    <dbReference type="NCBI Taxonomy" id="889956"/>
    <lineage>
        <taxon>Viruses</taxon>
        <taxon>Duplodnaviria</taxon>
        <taxon>Heunggongvirae</taxon>
        <taxon>Uroviricota</taxon>
        <taxon>Caudoviricetes</taxon>
        <taxon>Eurybiavirus</taxon>
        <taxon>Eurybiavirus MED4213</taxon>
    </lineage>
</organism>
<dbReference type="KEGG" id="vg:15010354"/>
<proteinExistence type="predicted"/>
<evidence type="ECO:0008006" key="3">
    <source>
        <dbReference type="Google" id="ProtNLM"/>
    </source>
</evidence>
<name>M4QFS1_9CAUD</name>
<dbReference type="EMBL" id="HQ634174">
    <property type="protein sequence ID" value="AGH26186.1"/>
    <property type="molecule type" value="Genomic_DNA"/>
</dbReference>
<reference evidence="1 2" key="1">
    <citation type="submission" date="2010-11" db="EMBL/GenBank/DDBJ databases">
        <title>The Genome Sequence of Cyanophage MED4-213.</title>
        <authorList>
            <consortium name="The Broad Institute Genome Sequencing Platform"/>
            <person name="Henn M.R."/>
            <person name="Sullivan M.S."/>
            <person name="Osburne M.S."/>
            <person name="Levin J."/>
            <person name="Malboeuf C."/>
            <person name="Casali M."/>
            <person name="Russ C."/>
            <person name="Lennon N."/>
            <person name="Chapman S.B."/>
            <person name="Erlich R."/>
            <person name="Young S.K."/>
            <person name="Yandava C."/>
            <person name="Zeng Q."/>
            <person name="Alvarado L."/>
            <person name="Anderson S."/>
            <person name="Berlin A."/>
            <person name="Chen Z."/>
            <person name="Freedman E."/>
            <person name="Gellesch M."/>
            <person name="Goldberg J."/>
            <person name="Green L."/>
            <person name="Griggs A."/>
            <person name="Gujja S."/>
            <person name="Heilman E.R."/>
            <person name="Heiman D."/>
            <person name="Hollinger A."/>
            <person name="Howarth C."/>
            <person name="Larson L."/>
            <person name="Mehta T."/>
            <person name="Pearson M."/>
            <person name="Roberts A."/>
            <person name="Ryan E."/>
            <person name="Saif S."/>
            <person name="Shea T."/>
            <person name="Shenoy N."/>
            <person name="Sisk P."/>
            <person name="Stolte C."/>
            <person name="Sykes S."/>
            <person name="White J."/>
            <person name="Yu Q."/>
            <person name="Coleman M.L."/>
            <person name="Huang K.H."/>
            <person name="Weigele P.R."/>
            <person name="DeFrancesco A.S."/>
            <person name="Kern S.E."/>
            <person name="Thompson L.R."/>
            <person name="Fu R."/>
            <person name="Hombeck B."/>
            <person name="Chisholm S.W."/>
            <person name="Haas B."/>
            <person name="Nusbaum C."/>
            <person name="Birren B."/>
        </authorList>
    </citation>
    <scope>NUCLEOTIDE SEQUENCE [LARGE SCALE GENOMIC DNA]</scope>
    <source>
        <strain evidence="1">MED4-213</strain>
    </source>
</reference>
<keyword evidence="2" id="KW-1185">Reference proteome</keyword>
<accession>M4QFS1</accession>
<evidence type="ECO:0000313" key="2">
    <source>
        <dbReference type="Proteomes" id="UP000012039"/>
    </source>
</evidence>
<evidence type="ECO:0000313" key="1">
    <source>
        <dbReference type="EMBL" id="AGH26186.1"/>
    </source>
</evidence>
<sequence length="533" mass="54723">MATRKISDLTLLSVGEVSSSDTLLLLDNSDPTDQNKRSAVGSIFTAVPSGTYTAPGVRFEGKTSTGLFSSSQGQVGLALGNSRLNLQKVGTTLNIEARDDADQNLDFKLSAQGTGKIRLGSVLAINDLNFIVPNSVDETKVAKFSSINLTAGLTNVYSFPSNEGLTNTTDELVTLKATQTLENKTIVSPTFTGTLSVVDILSSGSTTLGDDAADSLTVNAAATFAASTTFANSLIINQGATVTGDLNLNNHLEMVDDKTIKMGTDDDLQLNYSNTNDISYFTSSATNGLRVSSDILGLYKGNHTDLYLYADSTNTIIYHDNSARITTSATGISIGGAIDAVTSITGSGDITIATDKFTLASATGDAVFGGNITGGGNVTATAGTDFQLGSTASAKLGIGRAATTYNLEVEGSIYSTGSTIIAGNGSAGKFILQKGAAAIGTHFTNNVGTDEMILDSNANLGIGKSPSQRLDVSGSANVDGDIIVTTTDPSTNTGGSIAARQVVLTNPLTGQSATLDASSTGGVSRARVFFANM</sequence>
<dbReference type="GeneID" id="15010354"/>
<protein>
    <recommendedName>
        <fullName evidence="3">YadA domain-containing structural protein</fullName>
    </recommendedName>
</protein>